<keyword evidence="8" id="KW-1185">Reference proteome</keyword>
<dbReference type="InterPro" id="IPR001296">
    <property type="entry name" value="Glyco_trans_1"/>
</dbReference>
<dbReference type="SUPFAM" id="SSF53756">
    <property type="entry name" value="UDP-Glycosyltransferase/glycogen phosphorylase"/>
    <property type="match status" value="1"/>
</dbReference>
<comment type="caution">
    <text evidence="7">The sequence shown here is derived from an EMBL/GenBank/DDBJ whole genome shotgun (WGS) entry which is preliminary data.</text>
</comment>
<dbReference type="GO" id="GO:0016757">
    <property type="term" value="F:glycosyltransferase activity"/>
    <property type="evidence" value="ECO:0007669"/>
    <property type="project" value="UniProtKB-KW"/>
</dbReference>
<evidence type="ECO:0000256" key="3">
    <source>
        <dbReference type="ARBA" id="ARBA00022679"/>
    </source>
</evidence>
<dbReference type="PANTHER" id="PTHR45947:SF3">
    <property type="entry name" value="SULFOQUINOVOSYL TRANSFERASE SQD2"/>
    <property type="match status" value="1"/>
</dbReference>
<feature type="domain" description="Glycosyltransferase subfamily 4-like N-terminal" evidence="6">
    <location>
        <begin position="24"/>
        <end position="192"/>
    </location>
</feature>
<dbReference type="Pfam" id="PF00534">
    <property type="entry name" value="Glycos_transf_1"/>
    <property type="match status" value="1"/>
</dbReference>
<evidence type="ECO:0000256" key="1">
    <source>
        <dbReference type="ARBA" id="ARBA00021292"/>
    </source>
</evidence>
<evidence type="ECO:0000313" key="8">
    <source>
        <dbReference type="Proteomes" id="UP001165584"/>
    </source>
</evidence>
<name>A0ABT2GMF9_9MICO</name>
<evidence type="ECO:0000256" key="2">
    <source>
        <dbReference type="ARBA" id="ARBA00022676"/>
    </source>
</evidence>
<dbReference type="Gene3D" id="3.40.50.2000">
    <property type="entry name" value="Glycogen Phosphorylase B"/>
    <property type="match status" value="2"/>
</dbReference>
<evidence type="ECO:0000313" key="7">
    <source>
        <dbReference type="EMBL" id="MCS5717418.1"/>
    </source>
</evidence>
<reference evidence="7" key="1">
    <citation type="submission" date="2022-08" db="EMBL/GenBank/DDBJ databases">
        <authorList>
            <person name="Deng Y."/>
            <person name="Han X.-F."/>
            <person name="Zhang Y.-Q."/>
        </authorList>
    </citation>
    <scope>NUCLEOTIDE SEQUENCE</scope>
    <source>
        <strain evidence="7">CPCC 205763</strain>
    </source>
</reference>
<dbReference type="InterPro" id="IPR050194">
    <property type="entry name" value="Glycosyltransferase_grp1"/>
</dbReference>
<dbReference type="Pfam" id="PF13579">
    <property type="entry name" value="Glyco_trans_4_4"/>
    <property type="match status" value="1"/>
</dbReference>
<evidence type="ECO:0000259" key="5">
    <source>
        <dbReference type="Pfam" id="PF00534"/>
    </source>
</evidence>
<proteinExistence type="predicted"/>
<organism evidence="7 8">
    <name type="scientific">Herbiconiux aconitum</name>
    <dbReference type="NCBI Taxonomy" id="2970913"/>
    <lineage>
        <taxon>Bacteria</taxon>
        <taxon>Bacillati</taxon>
        <taxon>Actinomycetota</taxon>
        <taxon>Actinomycetes</taxon>
        <taxon>Micrococcales</taxon>
        <taxon>Microbacteriaceae</taxon>
        <taxon>Herbiconiux</taxon>
    </lineage>
</organism>
<feature type="region of interest" description="Disordered" evidence="4">
    <location>
        <begin position="204"/>
        <end position="224"/>
    </location>
</feature>
<dbReference type="InterPro" id="IPR028098">
    <property type="entry name" value="Glyco_trans_4-like_N"/>
</dbReference>
<accession>A0ABT2GMF9</accession>
<dbReference type="RefSeq" id="WP_259505657.1">
    <property type="nucleotide sequence ID" value="NZ_JANLCM010000001.1"/>
</dbReference>
<feature type="domain" description="Glycosyl transferase family 1" evidence="5">
    <location>
        <begin position="238"/>
        <end position="392"/>
    </location>
</feature>
<keyword evidence="2 7" id="KW-0328">Glycosyltransferase</keyword>
<keyword evidence="3 7" id="KW-0808">Transferase</keyword>
<evidence type="ECO:0000256" key="4">
    <source>
        <dbReference type="SAM" id="MobiDB-lite"/>
    </source>
</evidence>
<evidence type="ECO:0000259" key="6">
    <source>
        <dbReference type="Pfam" id="PF13579"/>
    </source>
</evidence>
<dbReference type="PANTHER" id="PTHR45947">
    <property type="entry name" value="SULFOQUINOVOSYL TRANSFERASE SQD2"/>
    <property type="match status" value="1"/>
</dbReference>
<sequence length="429" mass="45082">MSRRIALVSLHTSPLATAGSGDAGGMNVYLVGLAGALRARGYDVELLTRDAGDGRADAHTDDGVPVRFLRAGPRASVPKSELSALTGEFGRAMAELPPFDLVHSHYWLSGAAALPVARAQRAPHVLSLHTVAALKNEQLAPGDVPEPAVRLRAEAALVHDSDLTIAATQAERAAILRATAAAPGRVAVVAPGVDTHLFHPAAPPYRLTRSRNDGDSARLTTPTESQPALGADLRRFARPTVLVLARIQPLKGVDLAIRAIGAIPHGRRPRLIVAGGTSPGHEAYTSGLHGLVTALALHDDVSFLPAQSREAAAGLLREATLLLIPSHSETYGLVALEAAASGTPVIAAATGGLVESVHDGVSGLLIDHRSPDVWGRVIDELLHDPTRLAALRAGALRHGRTHSWPHTAEHLAAFYDDLLERRAHAEESE</sequence>
<dbReference type="Proteomes" id="UP001165584">
    <property type="component" value="Unassembled WGS sequence"/>
</dbReference>
<gene>
    <name evidence="7" type="ORF">N1027_04620</name>
</gene>
<protein>
    <recommendedName>
        <fullName evidence="1">D-inositol 3-phosphate glycosyltransferase</fullName>
    </recommendedName>
</protein>
<dbReference type="EMBL" id="JANLCM010000001">
    <property type="protein sequence ID" value="MCS5717418.1"/>
    <property type="molecule type" value="Genomic_DNA"/>
</dbReference>